<dbReference type="InterPro" id="IPR018834">
    <property type="entry name" value="DNA/RNA-bd_Est1-type"/>
</dbReference>
<dbReference type="Pfam" id="PF10374">
    <property type="entry name" value="EST1"/>
    <property type="match status" value="1"/>
</dbReference>
<dbReference type="GO" id="GO:0070034">
    <property type="term" value="F:telomerase RNA binding"/>
    <property type="evidence" value="ECO:0007669"/>
    <property type="project" value="TreeGrafter"/>
</dbReference>
<dbReference type="PANTHER" id="PTHR15696">
    <property type="entry name" value="SMG-7 SUPPRESSOR WITH MORPHOLOGICAL EFFECT ON GENITALIA PROTEIN 7"/>
    <property type="match status" value="1"/>
</dbReference>
<evidence type="ECO:0000256" key="1">
    <source>
        <dbReference type="ARBA" id="ARBA00022737"/>
    </source>
</evidence>
<dbReference type="InterPro" id="IPR011990">
    <property type="entry name" value="TPR-like_helical_dom_sf"/>
</dbReference>
<proteinExistence type="predicted"/>
<dbReference type="Gene3D" id="1.25.40.10">
    <property type="entry name" value="Tetratricopeptide repeat domain"/>
    <property type="match status" value="1"/>
</dbReference>
<accession>A0A9E7FC50</accession>
<dbReference type="InterPro" id="IPR019458">
    <property type="entry name" value="Est1-like_N"/>
</dbReference>
<feature type="domain" description="DNA/RNA-binding" evidence="2">
    <location>
        <begin position="205"/>
        <end position="532"/>
    </location>
</feature>
<dbReference type="SUPFAM" id="SSF48452">
    <property type="entry name" value="TPR-like"/>
    <property type="match status" value="1"/>
</dbReference>
<dbReference type="AlphaFoldDB" id="A0A9E7FC50"/>
<dbReference type="OrthoDB" id="69928at2759"/>
<dbReference type="Pfam" id="PF10373">
    <property type="entry name" value="EST1_DNA_bind"/>
    <property type="match status" value="1"/>
</dbReference>
<organism evidence="4 5">
    <name type="scientific">Musa troglodytarum</name>
    <name type="common">fe'i banana</name>
    <dbReference type="NCBI Taxonomy" id="320322"/>
    <lineage>
        <taxon>Eukaryota</taxon>
        <taxon>Viridiplantae</taxon>
        <taxon>Streptophyta</taxon>
        <taxon>Embryophyta</taxon>
        <taxon>Tracheophyta</taxon>
        <taxon>Spermatophyta</taxon>
        <taxon>Magnoliopsida</taxon>
        <taxon>Liliopsida</taxon>
        <taxon>Zingiberales</taxon>
        <taxon>Musaceae</taxon>
        <taxon>Musa</taxon>
    </lineage>
</organism>
<dbReference type="GO" id="GO:0005697">
    <property type="term" value="C:telomerase holoenzyme complex"/>
    <property type="evidence" value="ECO:0007669"/>
    <property type="project" value="TreeGrafter"/>
</dbReference>
<evidence type="ECO:0000259" key="2">
    <source>
        <dbReference type="Pfam" id="PF10373"/>
    </source>
</evidence>
<gene>
    <name evidence="4" type="ORF">MUK42_00030</name>
</gene>
<feature type="domain" description="Telomerase activating protein Est1-like N-terminal" evidence="3">
    <location>
        <begin position="70"/>
        <end position="192"/>
    </location>
</feature>
<sequence length="976" mass="108163">MGDDLSVDSTAPSSWDLAQRLFDKNVELEERLRRSASSKVPSDPNIWLQMRENYEAIILEDHEFSQKHDVEYTLWRLHYRRIEEFRAHLNVAASAGSNASPAGKGHIRPDRIKKIRNIFKSFLTEATGFYHDLILKIRAKYGLPFSYLDEGPEIQTISTKDEKRSTKMKKGLISCHRCLIYLGDLARYKGLYGGDSVSRDYAAASCYYLQAASLCPSSGNPHHQLAILASYSGDELLAIYRYFRSLAVESPFSTARDNLIIAFEKNRQNYSQLPSNLKVSPGRASSTGGQGTVGGFLAKDSDIESIVKEQDLTISEVFRSFCMRFVRLSGILFTRTSLETCGEILSSVISDLHVLLSSGPDDVANFGSDVAENALFILRLVAILISSVHNVKRESENQSYAKILQHTALLQNAFTAAFEFAGYITKRCTESHDAASSFLLPAILIFIEWLACHPDTAAGINVDEKQASARSFFWSQCVSLTNKFMLTGFASIVGADDETCFFNTSKYDVGESGDHLALWEDFELRGFLPLVPAQVILDFSRKRVYGNDGFMEDKSSRVQRIIAAVRALMNVVSIDQQRIYFDSNLKKFVVATEPPLSKDHVDTNFLAVPETNDINQACQIQSLAEVGATLSGMPGHGMTLCKLQPHIEGEGEEEEEIVFKPTIFEKDPNVIASKSTVQDVNSIQVSASGHRTPYVPELPGPPISVHFSSALNVSSQLQTTGPNVSQMPLQYVNPDASKWSADHEAFLYDGLKKMNAIQNGHFGNQMLKGFPNDFHPAPFSFVPSDLGAAITLPSHIKSTEVMVPSVLDTMVHSGATFDGLSNKLTAAGPASKRNPVSRPVRHFGPPPGFGHAASNENVHNSVLKNQKPQTDDYSWLGGHQAPSMQGVEMENSSIQTARQYPIVTTATNSTSVTSNSIFPFPGKQVSKLPTQMEAERSSQDFCLFEQLKPYAEKQFQQTNLQHPMIPEQYQSLWFGR</sequence>
<evidence type="ECO:0000313" key="5">
    <source>
        <dbReference type="Proteomes" id="UP001055439"/>
    </source>
</evidence>
<protein>
    <submittedName>
        <fullName evidence="4">Telomerase activating protein Est1</fullName>
    </submittedName>
</protein>
<dbReference type="InterPro" id="IPR045153">
    <property type="entry name" value="Est1/Ebs1-like"/>
</dbReference>
<reference evidence="4" key="1">
    <citation type="submission" date="2022-05" db="EMBL/GenBank/DDBJ databases">
        <title>The Musa troglodytarum L. genome provides insights into the mechanism of non-climacteric behaviour and enrichment of carotenoids.</title>
        <authorList>
            <person name="Wang J."/>
        </authorList>
    </citation>
    <scope>NUCLEOTIDE SEQUENCE</scope>
    <source>
        <tissue evidence="4">Leaf</tissue>
    </source>
</reference>
<dbReference type="GO" id="GO:0000184">
    <property type="term" value="P:nuclear-transcribed mRNA catabolic process, nonsense-mediated decay"/>
    <property type="evidence" value="ECO:0007669"/>
    <property type="project" value="TreeGrafter"/>
</dbReference>
<keyword evidence="1" id="KW-0677">Repeat</keyword>
<dbReference type="Proteomes" id="UP001055439">
    <property type="component" value="Chromosome 3"/>
</dbReference>
<dbReference type="PANTHER" id="PTHR15696:SF25">
    <property type="entry name" value="OS08G0305300 PROTEIN"/>
    <property type="match status" value="1"/>
</dbReference>
<keyword evidence="5" id="KW-1185">Reference proteome</keyword>
<evidence type="ECO:0000313" key="4">
    <source>
        <dbReference type="EMBL" id="URD93910.1"/>
    </source>
</evidence>
<dbReference type="EMBL" id="CP097505">
    <property type="protein sequence ID" value="URD93910.1"/>
    <property type="molecule type" value="Genomic_DNA"/>
</dbReference>
<name>A0A9E7FC50_9LILI</name>
<dbReference type="FunFam" id="1.25.40.10:FF:000225">
    <property type="entry name" value="Protein SMG7"/>
    <property type="match status" value="1"/>
</dbReference>
<evidence type="ECO:0000259" key="3">
    <source>
        <dbReference type="Pfam" id="PF10374"/>
    </source>
</evidence>
<dbReference type="GO" id="GO:0042162">
    <property type="term" value="F:telomeric DNA binding"/>
    <property type="evidence" value="ECO:0007669"/>
    <property type="project" value="TreeGrafter"/>
</dbReference>